<evidence type="ECO:0000313" key="2">
    <source>
        <dbReference type="Proteomes" id="UP000502415"/>
    </source>
</evidence>
<dbReference type="KEGG" id="mfy:HH212_19610"/>
<evidence type="ECO:0000313" key="1">
    <source>
        <dbReference type="EMBL" id="QJE01953.1"/>
    </source>
</evidence>
<protein>
    <submittedName>
        <fullName evidence="1">Uncharacterized protein</fullName>
    </submittedName>
</protein>
<proteinExistence type="predicted"/>
<dbReference type="RefSeq" id="WP_170204040.1">
    <property type="nucleotide sequence ID" value="NZ_CP051685.1"/>
</dbReference>
<name>A0A7Z2VZC4_9BURK</name>
<dbReference type="EMBL" id="CP051685">
    <property type="protein sequence ID" value="QJE01953.1"/>
    <property type="molecule type" value="Genomic_DNA"/>
</dbReference>
<reference evidence="1 2" key="1">
    <citation type="submission" date="2020-04" db="EMBL/GenBank/DDBJ databases">
        <title>Genome sequencing of novel species.</title>
        <authorList>
            <person name="Heo J."/>
            <person name="Kim S.-J."/>
            <person name="Kim J.-S."/>
            <person name="Hong S.-B."/>
            <person name="Kwon S.-W."/>
        </authorList>
    </citation>
    <scope>NUCLEOTIDE SEQUENCE [LARGE SCALE GENOMIC DNA]</scope>
    <source>
        <strain evidence="1 2">GN2-R2</strain>
    </source>
</reference>
<gene>
    <name evidence="1" type="ORF">HH212_19610</name>
</gene>
<dbReference type="AlphaFoldDB" id="A0A7Z2VZC4"/>
<sequence length="211" mass="23171">MPFSRTDFIALFALAPKPYAQYEATCGGKDKLYALFHTLGQVHFVRLVQGFYPDQLKSIMLGLSTLELQQVGNMTLPTLVSLREVNATWIKNVLRVLTNVSPVVSVQVAPNAIVQTLVHPARTNQLVTEVNANMQSPRNLIFDHKGICVAEINFSNHGMTATSGHAHIYPVGAMPITGHHVSGVPHFGQGDYPAEWRALPPGITPVRPLWT</sequence>
<organism evidence="1 2">
    <name type="scientific">Massilia forsythiae</name>
    <dbReference type="NCBI Taxonomy" id="2728020"/>
    <lineage>
        <taxon>Bacteria</taxon>
        <taxon>Pseudomonadati</taxon>
        <taxon>Pseudomonadota</taxon>
        <taxon>Betaproteobacteria</taxon>
        <taxon>Burkholderiales</taxon>
        <taxon>Oxalobacteraceae</taxon>
        <taxon>Telluria group</taxon>
        <taxon>Massilia</taxon>
    </lineage>
</organism>
<dbReference type="Proteomes" id="UP000502415">
    <property type="component" value="Chromosome"/>
</dbReference>
<accession>A0A7Z2VZC4</accession>
<keyword evidence="2" id="KW-1185">Reference proteome</keyword>